<evidence type="ECO:0000256" key="1">
    <source>
        <dbReference type="ARBA" id="ARBA00007169"/>
    </source>
</evidence>
<name>A0ABV9AJE7_9ACTN</name>
<evidence type="ECO:0000259" key="2">
    <source>
        <dbReference type="Pfam" id="PF00975"/>
    </source>
</evidence>
<dbReference type="Gene3D" id="3.40.50.1820">
    <property type="entry name" value="alpha/beta hydrolase"/>
    <property type="match status" value="1"/>
</dbReference>
<sequence>MPERSALDNPWIRRLVAVPESELRLICFPHAGGSAGYYRHLAMALAPRVETLAVQYPGRQDRRREPPLESIAEMADACFEALGGCLDRPYAFFGHSLGAVVAYEVALRAEQSAPPAGRRPMRLFASAKSAPCVVRQRQVHRFDDDGLMREVRKLGGTGQTLTAPGVRALFLSAMRADYRAVETYTPAEGARLACPITVLVGDSDPLVRVTDTAAWERHTNGGIDSHVFEGGHFYLDSKVQQVAAAVLAAL</sequence>
<organism evidence="3 4">
    <name type="scientific">Streptomyces vulcanius</name>
    <dbReference type="NCBI Taxonomy" id="1441876"/>
    <lineage>
        <taxon>Bacteria</taxon>
        <taxon>Bacillati</taxon>
        <taxon>Actinomycetota</taxon>
        <taxon>Actinomycetes</taxon>
        <taxon>Kitasatosporales</taxon>
        <taxon>Streptomycetaceae</taxon>
        <taxon>Streptomyces</taxon>
    </lineage>
</organism>
<accession>A0ABV9AJE7</accession>
<dbReference type="InterPro" id="IPR029058">
    <property type="entry name" value="AB_hydrolase_fold"/>
</dbReference>
<dbReference type="InterPro" id="IPR012223">
    <property type="entry name" value="TEII"/>
</dbReference>
<keyword evidence="4" id="KW-1185">Reference proteome</keyword>
<proteinExistence type="inferred from homology"/>
<dbReference type="PANTHER" id="PTHR11487">
    <property type="entry name" value="THIOESTERASE"/>
    <property type="match status" value="1"/>
</dbReference>
<feature type="domain" description="Thioesterase" evidence="2">
    <location>
        <begin position="24"/>
        <end position="246"/>
    </location>
</feature>
<gene>
    <name evidence="3" type="ORF">ACFPIH_06700</name>
</gene>
<dbReference type="SUPFAM" id="SSF53474">
    <property type="entry name" value="alpha/beta-Hydrolases"/>
    <property type="match status" value="1"/>
</dbReference>
<evidence type="ECO:0000313" key="4">
    <source>
        <dbReference type="Proteomes" id="UP001595839"/>
    </source>
</evidence>
<protein>
    <submittedName>
        <fullName evidence="3">Thioesterase II family protein</fullName>
    </submittedName>
</protein>
<dbReference type="EMBL" id="JBHSFK010000003">
    <property type="protein sequence ID" value="MFC4499215.1"/>
    <property type="molecule type" value="Genomic_DNA"/>
</dbReference>
<comment type="caution">
    <text evidence="3">The sequence shown here is derived from an EMBL/GenBank/DDBJ whole genome shotgun (WGS) entry which is preliminary data.</text>
</comment>
<dbReference type="PANTHER" id="PTHR11487:SF0">
    <property type="entry name" value="S-ACYL FATTY ACID SYNTHASE THIOESTERASE, MEDIUM CHAIN"/>
    <property type="match status" value="1"/>
</dbReference>
<dbReference type="Pfam" id="PF00975">
    <property type="entry name" value="Thioesterase"/>
    <property type="match status" value="1"/>
</dbReference>
<dbReference type="InterPro" id="IPR001031">
    <property type="entry name" value="Thioesterase"/>
</dbReference>
<evidence type="ECO:0000313" key="3">
    <source>
        <dbReference type="EMBL" id="MFC4499215.1"/>
    </source>
</evidence>
<comment type="similarity">
    <text evidence="1">Belongs to the thioesterase family.</text>
</comment>
<dbReference type="Proteomes" id="UP001595839">
    <property type="component" value="Unassembled WGS sequence"/>
</dbReference>
<reference evidence="4" key="1">
    <citation type="journal article" date="2019" name="Int. J. Syst. Evol. Microbiol.">
        <title>The Global Catalogue of Microorganisms (GCM) 10K type strain sequencing project: providing services to taxonomists for standard genome sequencing and annotation.</title>
        <authorList>
            <consortium name="The Broad Institute Genomics Platform"/>
            <consortium name="The Broad Institute Genome Sequencing Center for Infectious Disease"/>
            <person name="Wu L."/>
            <person name="Ma J."/>
        </authorList>
    </citation>
    <scope>NUCLEOTIDE SEQUENCE [LARGE SCALE GENOMIC DNA]</scope>
    <source>
        <strain evidence="4">CGMCC 4.7177</strain>
    </source>
</reference>
<dbReference type="RefSeq" id="WP_381182210.1">
    <property type="nucleotide sequence ID" value="NZ_JBHSFK010000003.1"/>
</dbReference>